<keyword evidence="6 11" id="KW-0133">Cell shape</keyword>
<evidence type="ECO:0000256" key="4">
    <source>
        <dbReference type="ARBA" id="ARBA00022679"/>
    </source>
</evidence>
<evidence type="ECO:0000256" key="11">
    <source>
        <dbReference type="HAMAP-Rule" id="MF_00766"/>
    </source>
</evidence>
<dbReference type="EC" id="2.4.99.28" evidence="11"/>
<evidence type="ECO:0000313" key="13">
    <source>
        <dbReference type="EMBL" id="MBO1074089.1"/>
    </source>
</evidence>
<keyword evidence="7 11" id="KW-0573">Peptidoglycan synthesis</keyword>
<evidence type="ECO:0000256" key="10">
    <source>
        <dbReference type="ARBA" id="ARBA00023316"/>
    </source>
</evidence>
<evidence type="ECO:0000256" key="1">
    <source>
        <dbReference type="ARBA" id="ARBA00022475"/>
    </source>
</evidence>
<sequence length="227" mass="25119">MRLAPGRAPRWLKRLALVLLLGPPLLILLFRFVPVPVTPLMLLRAAQGYGLSREWVAYDQIAQSLPQSVIAAEDNLFCEQSLGFDFQQLRGQVEAALNGERPRGASTITMQVAKNLFLWPGRDPLRKVLEAWLTPQIALLWPRQRVLEVYLNIVEFGPGIYGAEAASRAFFDRSAAQLTAGQAARLAVVLPNPLERSAASPGPYVQSRAEVIRRRVGQLGSLLDCAR</sequence>
<protein>
    <recommendedName>
        <fullName evidence="11">Biosynthetic peptidoglycan transglycosylase</fullName>
        <ecNumber evidence="11">2.4.99.28</ecNumber>
    </recommendedName>
    <alternativeName>
        <fullName evidence="11">Glycan polymerase</fullName>
    </alternativeName>
    <alternativeName>
        <fullName evidence="11">Peptidoglycan glycosyltransferase MtgA</fullName>
        <shortName evidence="11">PGT</shortName>
    </alternativeName>
</protein>
<dbReference type="PANTHER" id="PTHR30400:SF0">
    <property type="entry name" value="BIOSYNTHETIC PEPTIDOGLYCAN TRANSGLYCOSYLASE"/>
    <property type="match status" value="1"/>
</dbReference>
<evidence type="ECO:0000256" key="6">
    <source>
        <dbReference type="ARBA" id="ARBA00022960"/>
    </source>
</evidence>
<accession>A0ABS3K9F2</accession>
<dbReference type="SUPFAM" id="SSF53955">
    <property type="entry name" value="Lysozyme-like"/>
    <property type="match status" value="1"/>
</dbReference>
<dbReference type="GO" id="GO:0016757">
    <property type="term" value="F:glycosyltransferase activity"/>
    <property type="evidence" value="ECO:0007669"/>
    <property type="project" value="UniProtKB-KW"/>
</dbReference>
<dbReference type="NCBIfam" id="TIGR02070">
    <property type="entry name" value="mono_pep_trsgly"/>
    <property type="match status" value="1"/>
</dbReference>
<evidence type="ECO:0000256" key="2">
    <source>
        <dbReference type="ARBA" id="ARBA00022519"/>
    </source>
</evidence>
<keyword evidence="1 11" id="KW-1003">Cell membrane</keyword>
<keyword evidence="4 11" id="KW-0808">Transferase</keyword>
<reference evidence="13 14" key="1">
    <citation type="submission" date="2020-09" db="EMBL/GenBank/DDBJ databases">
        <title>Roseomonas.</title>
        <authorList>
            <person name="Zhu W."/>
        </authorList>
    </citation>
    <scope>NUCLEOTIDE SEQUENCE [LARGE SCALE GENOMIC DNA]</scope>
    <source>
        <strain evidence="13 14">1311</strain>
    </source>
</reference>
<dbReference type="Gene3D" id="1.10.3810.10">
    <property type="entry name" value="Biosynthetic peptidoglycan transglycosylase-like"/>
    <property type="match status" value="1"/>
</dbReference>
<dbReference type="PANTHER" id="PTHR30400">
    <property type="entry name" value="MONOFUNCTIONAL BIOSYNTHETIC PEPTIDOGLYCAN TRANSGLYCOSYLASE"/>
    <property type="match status" value="1"/>
</dbReference>
<dbReference type="EMBL" id="JACTNF010000004">
    <property type="protein sequence ID" value="MBO1074089.1"/>
    <property type="molecule type" value="Genomic_DNA"/>
</dbReference>
<comment type="subcellular location">
    <subcellularLocation>
        <location evidence="11">Cell inner membrane</location>
        <topology evidence="11">Single-pass membrane protein</topology>
    </subcellularLocation>
</comment>
<dbReference type="RefSeq" id="WP_207445676.1">
    <property type="nucleotide sequence ID" value="NZ_CP061091.1"/>
</dbReference>
<name>A0ABS3K9F2_9PROT</name>
<feature type="domain" description="Glycosyl transferase family 51" evidence="12">
    <location>
        <begin position="50"/>
        <end position="214"/>
    </location>
</feature>
<keyword evidence="3 11" id="KW-0328">Glycosyltransferase</keyword>
<evidence type="ECO:0000256" key="3">
    <source>
        <dbReference type="ARBA" id="ARBA00022676"/>
    </source>
</evidence>
<evidence type="ECO:0000256" key="7">
    <source>
        <dbReference type="ARBA" id="ARBA00022984"/>
    </source>
</evidence>
<evidence type="ECO:0000313" key="14">
    <source>
        <dbReference type="Proteomes" id="UP001518990"/>
    </source>
</evidence>
<evidence type="ECO:0000256" key="8">
    <source>
        <dbReference type="ARBA" id="ARBA00022989"/>
    </source>
</evidence>
<comment type="catalytic activity">
    <reaction evidence="11">
        <text>[GlcNAc-(1-&gt;4)-Mur2Ac(oyl-L-Ala-gamma-D-Glu-L-Lys-D-Ala-D-Ala)](n)-di-trans,octa-cis-undecaprenyl diphosphate + beta-D-GlcNAc-(1-&gt;4)-Mur2Ac(oyl-L-Ala-gamma-D-Glu-L-Lys-D-Ala-D-Ala)-di-trans,octa-cis-undecaprenyl diphosphate = [GlcNAc-(1-&gt;4)-Mur2Ac(oyl-L-Ala-gamma-D-Glu-L-Lys-D-Ala-D-Ala)](n+1)-di-trans,octa-cis-undecaprenyl diphosphate + di-trans,octa-cis-undecaprenyl diphosphate + H(+)</text>
        <dbReference type="Rhea" id="RHEA:23708"/>
        <dbReference type="Rhea" id="RHEA-COMP:9602"/>
        <dbReference type="Rhea" id="RHEA-COMP:9603"/>
        <dbReference type="ChEBI" id="CHEBI:15378"/>
        <dbReference type="ChEBI" id="CHEBI:58405"/>
        <dbReference type="ChEBI" id="CHEBI:60033"/>
        <dbReference type="ChEBI" id="CHEBI:78435"/>
        <dbReference type="EC" id="2.4.99.28"/>
    </reaction>
</comment>
<organism evidence="13 14">
    <name type="scientific">Roseomonas marmotae</name>
    <dbReference type="NCBI Taxonomy" id="2768161"/>
    <lineage>
        <taxon>Bacteria</taxon>
        <taxon>Pseudomonadati</taxon>
        <taxon>Pseudomonadota</taxon>
        <taxon>Alphaproteobacteria</taxon>
        <taxon>Acetobacterales</taxon>
        <taxon>Roseomonadaceae</taxon>
        <taxon>Roseomonas</taxon>
    </lineage>
</organism>
<proteinExistence type="inferred from homology"/>
<dbReference type="Pfam" id="PF00912">
    <property type="entry name" value="Transgly"/>
    <property type="match status" value="1"/>
</dbReference>
<comment type="pathway">
    <text evidence="11">Cell wall biogenesis; peptidoglycan biosynthesis.</text>
</comment>
<keyword evidence="9 11" id="KW-0472">Membrane</keyword>
<comment type="similarity">
    <text evidence="11">Belongs to the glycosyltransferase 51 family.</text>
</comment>
<dbReference type="InterPro" id="IPR023346">
    <property type="entry name" value="Lysozyme-like_dom_sf"/>
</dbReference>
<dbReference type="InterPro" id="IPR036950">
    <property type="entry name" value="PBP_transglycosylase"/>
</dbReference>
<gene>
    <name evidence="11 13" type="primary">mtgA</name>
    <name evidence="13" type="ORF">IAI60_05660</name>
</gene>
<keyword evidence="8 11" id="KW-1133">Transmembrane helix</keyword>
<dbReference type="Proteomes" id="UP001518990">
    <property type="component" value="Unassembled WGS sequence"/>
</dbReference>
<evidence type="ECO:0000256" key="5">
    <source>
        <dbReference type="ARBA" id="ARBA00022692"/>
    </source>
</evidence>
<keyword evidence="14" id="KW-1185">Reference proteome</keyword>
<dbReference type="InterPro" id="IPR011812">
    <property type="entry name" value="Pep_trsgly"/>
</dbReference>
<dbReference type="InterPro" id="IPR001264">
    <property type="entry name" value="Glyco_trans_51"/>
</dbReference>
<evidence type="ECO:0000259" key="12">
    <source>
        <dbReference type="Pfam" id="PF00912"/>
    </source>
</evidence>
<keyword evidence="5 11" id="KW-0812">Transmembrane</keyword>
<keyword evidence="2 11" id="KW-0997">Cell inner membrane</keyword>
<dbReference type="HAMAP" id="MF_00766">
    <property type="entry name" value="PGT_MtgA"/>
    <property type="match status" value="1"/>
</dbReference>
<comment type="function">
    <text evidence="11">Peptidoglycan polymerase that catalyzes glycan chain elongation from lipid-linked precursors.</text>
</comment>
<keyword evidence="10 11" id="KW-0961">Cell wall biogenesis/degradation</keyword>
<evidence type="ECO:0000256" key="9">
    <source>
        <dbReference type="ARBA" id="ARBA00023136"/>
    </source>
</evidence>
<comment type="caution">
    <text evidence="13">The sequence shown here is derived from an EMBL/GenBank/DDBJ whole genome shotgun (WGS) entry which is preliminary data.</text>
</comment>